<dbReference type="PANTHER" id="PTHR22916">
    <property type="entry name" value="GLYCOSYLTRANSFERASE"/>
    <property type="match status" value="1"/>
</dbReference>
<gene>
    <name evidence="2" type="ORF">HW242_04385</name>
</gene>
<dbReference type="Pfam" id="PF04464">
    <property type="entry name" value="Glyphos_transf"/>
    <property type="match status" value="1"/>
</dbReference>
<dbReference type="SUPFAM" id="SSF53448">
    <property type="entry name" value="Nucleotide-diphospho-sugar transferases"/>
    <property type="match status" value="1"/>
</dbReference>
<proteinExistence type="predicted"/>
<protein>
    <submittedName>
        <fullName evidence="2">CDP-glycerol glycerophosphotransferase family protein</fullName>
    </submittedName>
</protein>
<evidence type="ECO:0000313" key="2">
    <source>
        <dbReference type="EMBL" id="QOQ98968.1"/>
    </source>
</evidence>
<evidence type="ECO:0000313" key="3">
    <source>
        <dbReference type="Proteomes" id="UP000594890"/>
    </source>
</evidence>
<dbReference type="SUPFAM" id="SSF53756">
    <property type="entry name" value="UDP-Glycosyltransferase/glycogen phosphorylase"/>
    <property type="match status" value="1"/>
</dbReference>
<dbReference type="PANTHER" id="PTHR22916:SF3">
    <property type="entry name" value="UDP-GLCNAC:BETAGAL BETA-1,3-N-ACETYLGLUCOSAMINYLTRANSFERASE-LIKE PROTEIN 1"/>
    <property type="match status" value="1"/>
</dbReference>
<sequence>MFLNFKKLRKLRTNPKLFFKDAIEKKVFWLSGVYNKYLPKKHKGFTQYTIISAVYNVEKYLDDYFNSIINQRLDFKKNIFMILVDDGSTDNSANIIKKYQKKYPKNIVYLYKENGGQASARNLGLKYMQENNYKTPWVTFTDPDDFLDRNYFYEVDKFLSTHQDDDVCMVGCNVIFYHEKQRIYKDNHALNFKFKKGVQIKRNYNLENFIQLFTNSCFVNIYYIGYLAFNEKIKPNFEDAKFVNEYLLENINLKSVFLPKAKYFYRKREDSSSTLDLKLKSKDYYLNVTRNGYLKILSDCIKNKRSIPLFIQNLVLYDLCWQIKPLINSPEKLSFMGKDEKQEYLNLLDKIFSFIEMEIVANFSLAGCCFFYKVGILNCFKSEKPPFQIAYIEDYDPYKEQILITYYTGDDEDIESILVDEEEVYIDYKKIVKYDFLDRVFCYQKRLWVHIPKNAKDKLEILINNKQSMIGKYGEYSLDIKSIRKEFQKRLPKSNIWLLMDRDYEADDNAEHLYRYIMQNHPEQEIVFALRKESSDWKRLEKEGFVLVDFGSFKFERIIKKASKVISSHADEYLMRYIASRQQFIFLQHGVTQNDVSKWLNNRKINLFFVSTQMEFNSIIKNYTHYKFGQKEVVLAGFARHDELLKNKNTNIKQILIMPTWRQYLSGLMIENSGVRELKENFKQSEYFQKWNSLLNSDNLKKLRELYSYTIVFNPHSNIMPYLKEFNLPSYIKIANQDESLQELFCNSSLMITDYSSVAFEMAYLEKPVIYYQFDKEEFFTSHTLQRGYFDYKKDGFGPVVENQENLLKELENLLRNNCKPFGIYKDNIDSTFTFRDGRCCERIYEKIVKDFYE</sequence>
<dbReference type="GO" id="GO:0047355">
    <property type="term" value="F:CDP-glycerol glycerophosphotransferase activity"/>
    <property type="evidence" value="ECO:0007669"/>
    <property type="project" value="InterPro"/>
</dbReference>
<dbReference type="AlphaFoldDB" id="A0A7M1MDB8"/>
<name>A0A7M1MDB8_CAMLA</name>
<dbReference type="Gene3D" id="3.90.550.10">
    <property type="entry name" value="Spore Coat Polysaccharide Biosynthesis Protein SpsA, Chain A"/>
    <property type="match status" value="1"/>
</dbReference>
<evidence type="ECO:0000259" key="1">
    <source>
        <dbReference type="Pfam" id="PF00535"/>
    </source>
</evidence>
<dbReference type="EMBL" id="CP063088">
    <property type="protein sequence ID" value="QOQ98968.1"/>
    <property type="molecule type" value="Genomic_DNA"/>
</dbReference>
<dbReference type="InterPro" id="IPR029044">
    <property type="entry name" value="Nucleotide-diphossugar_trans"/>
</dbReference>
<reference evidence="2 3" key="1">
    <citation type="submission" date="2020-10" db="EMBL/GenBank/DDBJ databases">
        <title>Campylobacter and Helicobacter PacBio genomes.</title>
        <authorList>
            <person name="Lane C."/>
        </authorList>
    </citation>
    <scope>NUCLEOTIDE SEQUENCE [LARGE SCALE GENOMIC DNA]</scope>
    <source>
        <strain evidence="2 3">2014D-0218</strain>
    </source>
</reference>
<dbReference type="GO" id="GO:0016758">
    <property type="term" value="F:hexosyltransferase activity"/>
    <property type="evidence" value="ECO:0007669"/>
    <property type="project" value="UniProtKB-ARBA"/>
</dbReference>
<dbReference type="Proteomes" id="UP000594890">
    <property type="component" value="Chromosome"/>
</dbReference>
<dbReference type="InterPro" id="IPR043148">
    <property type="entry name" value="TagF_C"/>
</dbReference>
<dbReference type="GO" id="GO:0016020">
    <property type="term" value="C:membrane"/>
    <property type="evidence" value="ECO:0007669"/>
    <property type="project" value="InterPro"/>
</dbReference>
<feature type="domain" description="Glycosyltransferase 2-like" evidence="1">
    <location>
        <begin position="49"/>
        <end position="199"/>
    </location>
</feature>
<dbReference type="InterPro" id="IPR001173">
    <property type="entry name" value="Glyco_trans_2-like"/>
</dbReference>
<accession>A0A7M1MDB8</accession>
<dbReference type="CDD" id="cd00761">
    <property type="entry name" value="Glyco_tranf_GTA_type"/>
    <property type="match status" value="1"/>
</dbReference>
<dbReference type="Pfam" id="PF00535">
    <property type="entry name" value="Glycos_transf_2"/>
    <property type="match status" value="1"/>
</dbReference>
<dbReference type="InterPro" id="IPR007554">
    <property type="entry name" value="Glycerophosphate_synth"/>
</dbReference>
<dbReference type="Gene3D" id="3.40.50.12580">
    <property type="match status" value="1"/>
</dbReference>
<organism evidence="2 3">
    <name type="scientific">Campylobacter lari</name>
    <dbReference type="NCBI Taxonomy" id="201"/>
    <lineage>
        <taxon>Bacteria</taxon>
        <taxon>Pseudomonadati</taxon>
        <taxon>Campylobacterota</taxon>
        <taxon>Epsilonproteobacteria</taxon>
        <taxon>Campylobacterales</taxon>
        <taxon>Campylobacteraceae</taxon>
        <taxon>Campylobacter</taxon>
    </lineage>
</organism>
<keyword evidence="2" id="KW-0808">Transferase</keyword>